<accession>A0A0R1UUR1</accession>
<organism evidence="2 3">
    <name type="scientific">Liquorilactobacillus satsumensis DSM 16230 = JCM 12392</name>
    <dbReference type="NCBI Taxonomy" id="1423801"/>
    <lineage>
        <taxon>Bacteria</taxon>
        <taxon>Bacillati</taxon>
        <taxon>Bacillota</taxon>
        <taxon>Bacilli</taxon>
        <taxon>Lactobacillales</taxon>
        <taxon>Lactobacillaceae</taxon>
        <taxon>Liquorilactobacillus</taxon>
    </lineage>
</organism>
<keyword evidence="1" id="KW-0812">Transmembrane</keyword>
<comment type="caution">
    <text evidence="2">The sequence shown here is derived from an EMBL/GenBank/DDBJ whole genome shotgun (WGS) entry which is preliminary data.</text>
</comment>
<keyword evidence="1" id="KW-1133">Transmembrane helix</keyword>
<dbReference type="Pfam" id="PF03729">
    <property type="entry name" value="DUF308"/>
    <property type="match status" value="2"/>
</dbReference>
<name>A0A0R1UUR1_9LACO</name>
<feature type="transmembrane region" description="Helical" evidence="1">
    <location>
        <begin position="33"/>
        <end position="51"/>
    </location>
</feature>
<feature type="transmembrane region" description="Helical" evidence="1">
    <location>
        <begin position="7"/>
        <end position="27"/>
    </location>
</feature>
<dbReference type="STRING" id="1423801.FD50_GL002139"/>
<dbReference type="PANTHER" id="PTHR34989:SF1">
    <property type="entry name" value="PROTEIN HDED"/>
    <property type="match status" value="1"/>
</dbReference>
<reference evidence="2 3" key="1">
    <citation type="journal article" date="2015" name="Genome Announc.">
        <title>Expanding the biotechnology potential of lactobacilli through comparative genomics of 213 strains and associated genera.</title>
        <authorList>
            <person name="Sun Z."/>
            <person name="Harris H.M."/>
            <person name="McCann A."/>
            <person name="Guo C."/>
            <person name="Argimon S."/>
            <person name="Zhang W."/>
            <person name="Yang X."/>
            <person name="Jeffery I.B."/>
            <person name="Cooney J.C."/>
            <person name="Kagawa T.F."/>
            <person name="Liu W."/>
            <person name="Song Y."/>
            <person name="Salvetti E."/>
            <person name="Wrobel A."/>
            <person name="Rasinkangas P."/>
            <person name="Parkhill J."/>
            <person name="Rea M.C."/>
            <person name="O'Sullivan O."/>
            <person name="Ritari J."/>
            <person name="Douillard F.P."/>
            <person name="Paul Ross R."/>
            <person name="Yang R."/>
            <person name="Briner A.E."/>
            <person name="Felis G.E."/>
            <person name="de Vos W.M."/>
            <person name="Barrangou R."/>
            <person name="Klaenhammer T.R."/>
            <person name="Caufield P.W."/>
            <person name="Cui Y."/>
            <person name="Zhang H."/>
            <person name="O'Toole P.W."/>
        </authorList>
    </citation>
    <scope>NUCLEOTIDE SEQUENCE [LARGE SCALE GENOMIC DNA]</scope>
    <source>
        <strain evidence="2 3">DSM 16230</strain>
    </source>
</reference>
<keyword evidence="1" id="KW-0472">Membrane</keyword>
<gene>
    <name evidence="2" type="ORF">FD50_GL002139</name>
</gene>
<sequence>MKEKLANFDPFTFIIGILSIITAILCLRNPLPTFRAVIIITGVLAILRGALKLFSYRPVLERTGWFTFTAGLDIFIGLLMLFNLQFGMLLITFSFALMFLFDSLTNLWLANVIRQVEPRYFIVDVLIAILGIVIGILLFLSPALSIFSISFLIAMFFMLYGIEMLIHAI</sequence>
<protein>
    <submittedName>
        <fullName evidence="2">Conserved hypothetical membrane spanning protein</fullName>
    </submittedName>
</protein>
<feature type="transmembrane region" description="Helical" evidence="1">
    <location>
        <begin position="146"/>
        <end position="166"/>
    </location>
</feature>
<evidence type="ECO:0000256" key="1">
    <source>
        <dbReference type="SAM" id="Phobius"/>
    </source>
</evidence>
<feature type="transmembrane region" description="Helical" evidence="1">
    <location>
        <begin position="63"/>
        <end position="82"/>
    </location>
</feature>
<dbReference type="AlphaFoldDB" id="A0A0R1UUR1"/>
<evidence type="ECO:0000313" key="3">
    <source>
        <dbReference type="Proteomes" id="UP000051166"/>
    </source>
</evidence>
<dbReference type="PANTHER" id="PTHR34989">
    <property type="entry name" value="PROTEIN HDED"/>
    <property type="match status" value="1"/>
</dbReference>
<dbReference type="RefSeq" id="WP_056962051.1">
    <property type="nucleotide sequence ID" value="NZ_AZFQ01000055.1"/>
</dbReference>
<evidence type="ECO:0000313" key="2">
    <source>
        <dbReference type="EMBL" id="KRL96854.1"/>
    </source>
</evidence>
<dbReference type="PATRIC" id="fig|1423801.4.peg.2186"/>
<dbReference type="GeneID" id="98309350"/>
<proteinExistence type="predicted"/>
<dbReference type="Proteomes" id="UP000051166">
    <property type="component" value="Unassembled WGS sequence"/>
</dbReference>
<dbReference type="EMBL" id="AZFQ01000055">
    <property type="protein sequence ID" value="KRL96854.1"/>
    <property type="molecule type" value="Genomic_DNA"/>
</dbReference>
<dbReference type="InterPro" id="IPR052712">
    <property type="entry name" value="Acid_resist_chaperone_HdeD"/>
</dbReference>
<feature type="transmembrane region" description="Helical" evidence="1">
    <location>
        <begin position="88"/>
        <end position="109"/>
    </location>
</feature>
<keyword evidence="3" id="KW-1185">Reference proteome</keyword>
<dbReference type="OrthoDB" id="2456403at2"/>
<feature type="transmembrane region" description="Helical" evidence="1">
    <location>
        <begin position="121"/>
        <end position="140"/>
    </location>
</feature>
<dbReference type="GO" id="GO:0005886">
    <property type="term" value="C:plasma membrane"/>
    <property type="evidence" value="ECO:0007669"/>
    <property type="project" value="TreeGrafter"/>
</dbReference>
<dbReference type="InterPro" id="IPR005325">
    <property type="entry name" value="DUF308_memb"/>
</dbReference>